<dbReference type="InterPro" id="IPR045075">
    <property type="entry name" value="Syf1-like"/>
</dbReference>
<dbReference type="SMART" id="SM00028">
    <property type="entry name" value="TPR"/>
    <property type="match status" value="6"/>
</dbReference>
<dbReference type="GO" id="GO:0000244">
    <property type="term" value="P:spliceosomal tri-snRNP complex assembly"/>
    <property type="evidence" value="ECO:0007669"/>
    <property type="project" value="TreeGrafter"/>
</dbReference>
<keyword evidence="8" id="KW-1185">Reference proteome</keyword>
<dbReference type="Gene3D" id="1.25.40.10">
    <property type="entry name" value="Tetratricopeptide repeat domain"/>
    <property type="match status" value="4"/>
</dbReference>
<dbReference type="EMBL" id="LIAE01007372">
    <property type="protein sequence ID" value="PAV79764.1"/>
    <property type="molecule type" value="Genomic_DNA"/>
</dbReference>
<sequence length="767" mass="87070">MAMHYGETSTTIDPASGMTSTFSGFQSTLGGLKSTVGGMQSTLGGLMTPGWKSGIQSGVASKDLDLTKIGTARNKIMDMKLVQVSDSITGQTVVDPKGYLTDLNSMIPKYGGDINDIKKARKLLESVRQTNPKHPPAWIASASLEETVGKLQLARNLIMEGCEKNPKSEDLWLHAIRIHPPESAKTIVTNAVRAIPHSVRIWLKAADIEQDKKAKRRVFRKALEQIPTSVRLWKAAIELEEPEEARILLTRAVECCSTSTELWLALARLETYENARKVLNKAREHIPTDRQIWLSAARLEETRGQKETVDKIVERSLAVLRANMVEINRDHWLKDAIDAEQSGCPMTSKAIIKHVIGIAIEDQDKKATWLDDAKSFESQGATECARAVFEHMIDEMPQRQSVWREAAAFEKKYGTVDNYESLLKRGCETVPHAEELWLRHAKSRWLNEDVTGAREILSQAFVHNPNSEQIWMAAVKLESENNEFNRARRLLEKARTAAPSARLWMKSAHLEWCLGKLDAAKKLLQDGLMRYEDCSKLYMMLGQIYTQEDNYEEARKTFASGVRHCPAAIPLWILLSRLEESQNNATKARSDLDKARLRNPKNPELWLESIRLERRQGLDPQASEKMARALQECQKSGILWSEYVNMSGPHERRRISIDAIRNCEHDPHVLLVSARLLWAERKVKKAREWLERVVKVDTDFGDGWANLYKFEQLHGTEEQIAKVVQKCVEAEPRHGELWQSIAKNVDNWRKRTEEVLKMAAGNITIPT</sequence>
<evidence type="ECO:0000256" key="4">
    <source>
        <dbReference type="ARBA" id="ARBA00023187"/>
    </source>
</evidence>
<dbReference type="SMART" id="SM00386">
    <property type="entry name" value="HAT"/>
    <property type="match status" value="13"/>
</dbReference>
<comment type="caution">
    <text evidence="7">The sequence shown here is derived from an EMBL/GenBank/DDBJ whole genome shotgun (WGS) entry which is preliminary data.</text>
</comment>
<dbReference type="OrthoDB" id="440128at2759"/>
<feature type="repeat" description="TPR" evidence="6">
    <location>
        <begin position="535"/>
        <end position="568"/>
    </location>
</feature>
<dbReference type="Proteomes" id="UP000218231">
    <property type="component" value="Unassembled WGS sequence"/>
</dbReference>
<keyword evidence="2" id="KW-0507">mRNA processing</keyword>
<dbReference type="InterPro" id="IPR011990">
    <property type="entry name" value="TPR-like_helical_dom_sf"/>
</dbReference>
<evidence type="ECO:0000256" key="5">
    <source>
        <dbReference type="ARBA" id="ARBA00023242"/>
    </source>
</evidence>
<protein>
    <recommendedName>
        <fullName evidence="9">PRP6 homolog</fullName>
    </recommendedName>
</protein>
<dbReference type="STRING" id="2018661.A0A2A2L0R3"/>
<reference evidence="7 8" key="1">
    <citation type="journal article" date="2017" name="Curr. Biol.">
        <title>Genome architecture and evolution of a unichromosomal asexual nematode.</title>
        <authorList>
            <person name="Fradin H."/>
            <person name="Zegar C."/>
            <person name="Gutwein M."/>
            <person name="Lucas J."/>
            <person name="Kovtun M."/>
            <person name="Corcoran D."/>
            <person name="Baugh L.R."/>
            <person name="Kiontke K."/>
            <person name="Gunsalus K."/>
            <person name="Fitch D.H."/>
            <person name="Piano F."/>
        </authorList>
    </citation>
    <scope>NUCLEOTIDE SEQUENCE [LARGE SCALE GENOMIC DNA]</scope>
    <source>
        <strain evidence="7">PF1309</strain>
    </source>
</reference>
<dbReference type="Pfam" id="PF23240">
    <property type="entry name" value="HAT_PRP39_N"/>
    <property type="match status" value="1"/>
</dbReference>
<name>A0A2A2L0R3_9BILA</name>
<dbReference type="AlphaFoldDB" id="A0A2A2L0R3"/>
<dbReference type="InterPro" id="IPR019734">
    <property type="entry name" value="TPR_rpt"/>
</dbReference>
<dbReference type="SUPFAM" id="SSF81901">
    <property type="entry name" value="HCP-like"/>
    <property type="match status" value="1"/>
</dbReference>
<evidence type="ECO:0008006" key="9">
    <source>
        <dbReference type="Google" id="ProtNLM"/>
    </source>
</evidence>
<accession>A0A2A2L0R3</accession>
<evidence type="ECO:0000256" key="3">
    <source>
        <dbReference type="ARBA" id="ARBA00022737"/>
    </source>
</evidence>
<keyword evidence="5" id="KW-0539">Nucleus</keyword>
<dbReference type="PANTHER" id="PTHR11246:SF1">
    <property type="entry name" value="PRE-MRNA-PROCESSING FACTOR 6"/>
    <property type="match status" value="1"/>
</dbReference>
<evidence type="ECO:0000256" key="2">
    <source>
        <dbReference type="ARBA" id="ARBA00022664"/>
    </source>
</evidence>
<gene>
    <name evidence="7" type="ORF">WR25_27177</name>
</gene>
<comment type="subcellular location">
    <subcellularLocation>
        <location evidence="1">Nucleus</location>
    </subcellularLocation>
</comment>
<dbReference type="FunFam" id="1.25.40.10:FF:000256">
    <property type="entry name" value="Probable pre-mRNA splicing factor prp1"/>
    <property type="match status" value="1"/>
</dbReference>
<dbReference type="GO" id="GO:0071013">
    <property type="term" value="C:catalytic step 2 spliceosome"/>
    <property type="evidence" value="ECO:0007669"/>
    <property type="project" value="TreeGrafter"/>
</dbReference>
<dbReference type="SUPFAM" id="SSF48452">
    <property type="entry name" value="TPR-like"/>
    <property type="match status" value="3"/>
</dbReference>
<evidence type="ECO:0000256" key="6">
    <source>
        <dbReference type="PROSITE-ProRule" id="PRU00339"/>
    </source>
</evidence>
<dbReference type="InterPro" id="IPR003107">
    <property type="entry name" value="HAT"/>
</dbReference>
<evidence type="ECO:0000313" key="8">
    <source>
        <dbReference type="Proteomes" id="UP000218231"/>
    </source>
</evidence>
<keyword evidence="6" id="KW-0802">TPR repeat</keyword>
<dbReference type="PROSITE" id="PS50005">
    <property type="entry name" value="TPR"/>
    <property type="match status" value="1"/>
</dbReference>
<dbReference type="GO" id="GO:0046540">
    <property type="term" value="C:U4/U6 x U5 tri-snRNP complex"/>
    <property type="evidence" value="ECO:0007669"/>
    <property type="project" value="TreeGrafter"/>
</dbReference>
<dbReference type="Pfam" id="PF13432">
    <property type="entry name" value="TPR_16"/>
    <property type="match status" value="2"/>
</dbReference>
<keyword evidence="4" id="KW-0508">mRNA splicing</keyword>
<organism evidence="7 8">
    <name type="scientific">Diploscapter pachys</name>
    <dbReference type="NCBI Taxonomy" id="2018661"/>
    <lineage>
        <taxon>Eukaryota</taxon>
        <taxon>Metazoa</taxon>
        <taxon>Ecdysozoa</taxon>
        <taxon>Nematoda</taxon>
        <taxon>Chromadorea</taxon>
        <taxon>Rhabditida</taxon>
        <taxon>Rhabditina</taxon>
        <taxon>Rhabditomorpha</taxon>
        <taxon>Rhabditoidea</taxon>
        <taxon>Rhabditidae</taxon>
        <taxon>Diploscapter</taxon>
    </lineage>
</organism>
<evidence type="ECO:0000313" key="7">
    <source>
        <dbReference type="EMBL" id="PAV79764.1"/>
    </source>
</evidence>
<keyword evidence="3" id="KW-0677">Repeat</keyword>
<proteinExistence type="predicted"/>
<evidence type="ECO:0000256" key="1">
    <source>
        <dbReference type="ARBA" id="ARBA00004123"/>
    </source>
</evidence>
<dbReference type="PANTHER" id="PTHR11246">
    <property type="entry name" value="PRE-MRNA SPLICING FACTOR"/>
    <property type="match status" value="1"/>
</dbReference>